<dbReference type="PROSITE" id="PS50850">
    <property type="entry name" value="MFS"/>
    <property type="match status" value="1"/>
</dbReference>
<keyword evidence="3 6" id="KW-1133">Transmembrane helix</keyword>
<dbReference type="FunFam" id="1.20.1250.20:FF:000509">
    <property type="entry name" value="MFS general substrate transporter"/>
    <property type="match status" value="1"/>
</dbReference>
<dbReference type="PANTHER" id="PTHR23502:SF163">
    <property type="entry name" value="MAJOR FACILITATOR SUPERFAMILY (MFS) PROFILE DOMAIN-CONTAINING PROTEIN"/>
    <property type="match status" value="1"/>
</dbReference>
<feature type="transmembrane region" description="Helical" evidence="6">
    <location>
        <begin position="283"/>
        <end position="301"/>
    </location>
</feature>
<dbReference type="EMBL" id="DF977463">
    <property type="protein sequence ID" value="GAP86323.1"/>
    <property type="molecule type" value="Genomic_DNA"/>
</dbReference>
<feature type="transmembrane region" description="Helical" evidence="6">
    <location>
        <begin position="119"/>
        <end position="136"/>
    </location>
</feature>
<dbReference type="OMA" id="GYGWGFM"/>
<comment type="subcellular location">
    <subcellularLocation>
        <location evidence="1">Membrane</location>
        <topology evidence="1">Multi-pass membrane protein</topology>
    </subcellularLocation>
</comment>
<evidence type="ECO:0000259" key="7">
    <source>
        <dbReference type="PROSITE" id="PS50850"/>
    </source>
</evidence>
<dbReference type="InterPro" id="IPR020846">
    <property type="entry name" value="MFS_dom"/>
</dbReference>
<keyword evidence="4 6" id="KW-0472">Membrane</keyword>
<feature type="transmembrane region" description="Helical" evidence="6">
    <location>
        <begin position="176"/>
        <end position="194"/>
    </location>
</feature>
<dbReference type="PANTHER" id="PTHR23502">
    <property type="entry name" value="MAJOR FACILITATOR SUPERFAMILY"/>
    <property type="match status" value="1"/>
</dbReference>
<evidence type="ECO:0000256" key="1">
    <source>
        <dbReference type="ARBA" id="ARBA00004141"/>
    </source>
</evidence>
<evidence type="ECO:0000256" key="4">
    <source>
        <dbReference type="ARBA" id="ARBA00023136"/>
    </source>
</evidence>
<feature type="transmembrane region" description="Helical" evidence="6">
    <location>
        <begin position="421"/>
        <end position="444"/>
    </location>
</feature>
<comment type="similarity">
    <text evidence="5">Belongs to the major facilitator superfamily. CAR1 family.</text>
</comment>
<reference evidence="8" key="1">
    <citation type="submission" date="2016-03" db="EMBL/GenBank/DDBJ databases">
        <title>Draft genome sequence of Rosellinia necatrix.</title>
        <authorList>
            <person name="Kanematsu S."/>
        </authorList>
    </citation>
    <scope>NUCLEOTIDE SEQUENCE [LARGE SCALE GENOMIC DNA]</scope>
    <source>
        <strain evidence="8">W97</strain>
    </source>
</reference>
<dbReference type="OrthoDB" id="6770063at2759"/>
<keyword evidence="2 6" id="KW-0812">Transmembrane</keyword>
<dbReference type="GO" id="GO:0016020">
    <property type="term" value="C:membrane"/>
    <property type="evidence" value="ECO:0007669"/>
    <property type="project" value="UniProtKB-SubCell"/>
</dbReference>
<evidence type="ECO:0000256" key="3">
    <source>
        <dbReference type="ARBA" id="ARBA00022989"/>
    </source>
</evidence>
<dbReference type="AlphaFoldDB" id="A0A1W2TE90"/>
<dbReference type="Gene3D" id="1.20.1250.20">
    <property type="entry name" value="MFS general substrate transporter like domains"/>
    <property type="match status" value="1"/>
</dbReference>
<evidence type="ECO:0000256" key="2">
    <source>
        <dbReference type="ARBA" id="ARBA00022692"/>
    </source>
</evidence>
<proteinExistence type="inferred from homology"/>
<name>A0A1W2TE90_ROSNE</name>
<feature type="transmembrane region" description="Helical" evidence="6">
    <location>
        <begin position="206"/>
        <end position="226"/>
    </location>
</feature>
<feature type="transmembrane region" description="Helical" evidence="6">
    <location>
        <begin position="142"/>
        <end position="164"/>
    </location>
</feature>
<dbReference type="InterPro" id="IPR036259">
    <property type="entry name" value="MFS_trans_sf"/>
</dbReference>
<feature type="transmembrane region" description="Helical" evidence="6">
    <location>
        <begin position="48"/>
        <end position="69"/>
    </location>
</feature>
<evidence type="ECO:0000313" key="8">
    <source>
        <dbReference type="EMBL" id="GAP86323.1"/>
    </source>
</evidence>
<organism evidence="8">
    <name type="scientific">Rosellinia necatrix</name>
    <name type="common">White root-rot fungus</name>
    <dbReference type="NCBI Taxonomy" id="77044"/>
    <lineage>
        <taxon>Eukaryota</taxon>
        <taxon>Fungi</taxon>
        <taxon>Dikarya</taxon>
        <taxon>Ascomycota</taxon>
        <taxon>Pezizomycotina</taxon>
        <taxon>Sordariomycetes</taxon>
        <taxon>Xylariomycetidae</taxon>
        <taxon>Xylariales</taxon>
        <taxon>Xylariaceae</taxon>
        <taxon>Rosellinia</taxon>
    </lineage>
</organism>
<keyword evidence="9" id="KW-1185">Reference proteome</keyword>
<gene>
    <name evidence="8" type="ORF">SAMD00023353_1800890</name>
</gene>
<protein>
    <submittedName>
        <fullName evidence="8">Putative major facilitator superfamily transporter</fullName>
    </submittedName>
</protein>
<dbReference type="SUPFAM" id="SSF103473">
    <property type="entry name" value="MFS general substrate transporter"/>
    <property type="match status" value="1"/>
</dbReference>
<sequence length="492" mass="53302">MDETQPLLAEVRLLDTERCDEISHKDIVDFDVAGDADNPIEWPASYKWGIVSLLFFMAFTVTFTCISVVPVANKIVSDLDNGRVSKSSSVLLVTIWELGEAAGPLFIAPLSEVFGRYPVMNGANVLFILATVLAAISESTTLFIAARALTGLSVASNVLGPAIVGDMFVTEQRGSAISVVALAPLIGGSLGPAIGGAIAETLGWRWVLRLSAALALTCELIFFTCFRETYKVAILRQRAAKLRDETGNPKLRTVFDSKDGQSSLHKVWECAVRPGIVLSGSSVLQVMSLHGAVMFSYYYVFSTTLPDILQELYNLSATASGLAFLSFSAGSVASVIIMNRLLDKIYIKLRERHNGVGAPEYRLPLALIGSFSLPLSIMAYGWASQMRLPLSVLMAIVGFLGVSQMLVYLPLNAYVVDAFGLYAASGMTAIIVTRCLMSTILPLATDPLVRRFDWGLGVSILGVIGLVLSPIPILVYRYGSRWRQLSSYTKDE</sequence>
<dbReference type="GO" id="GO:0022857">
    <property type="term" value="F:transmembrane transporter activity"/>
    <property type="evidence" value="ECO:0007669"/>
    <property type="project" value="InterPro"/>
</dbReference>
<evidence type="ECO:0000256" key="5">
    <source>
        <dbReference type="ARBA" id="ARBA00038347"/>
    </source>
</evidence>
<accession>A0A1W2TE90</accession>
<dbReference type="STRING" id="77044.A0A1W2TE90"/>
<feature type="transmembrane region" description="Helical" evidence="6">
    <location>
        <begin position="363"/>
        <end position="382"/>
    </location>
</feature>
<feature type="transmembrane region" description="Helical" evidence="6">
    <location>
        <begin position="456"/>
        <end position="476"/>
    </location>
</feature>
<feature type="transmembrane region" description="Helical" evidence="6">
    <location>
        <begin position="321"/>
        <end position="342"/>
    </location>
</feature>
<dbReference type="InterPro" id="IPR011701">
    <property type="entry name" value="MFS"/>
</dbReference>
<evidence type="ECO:0000256" key="6">
    <source>
        <dbReference type="SAM" id="Phobius"/>
    </source>
</evidence>
<feature type="transmembrane region" description="Helical" evidence="6">
    <location>
        <begin position="388"/>
        <end position="409"/>
    </location>
</feature>
<evidence type="ECO:0000313" key="9">
    <source>
        <dbReference type="Proteomes" id="UP000054516"/>
    </source>
</evidence>
<dbReference type="Proteomes" id="UP000054516">
    <property type="component" value="Unassembled WGS sequence"/>
</dbReference>
<feature type="domain" description="Major facilitator superfamily (MFS) profile" evidence="7">
    <location>
        <begin position="50"/>
        <end position="483"/>
    </location>
</feature>
<dbReference type="Pfam" id="PF07690">
    <property type="entry name" value="MFS_1"/>
    <property type="match status" value="1"/>
</dbReference>